<name>A0A2I0UBW4_LIMLA</name>
<keyword evidence="1" id="KW-0808">Transferase</keyword>
<dbReference type="GO" id="GO:0016787">
    <property type="term" value="F:hydrolase activity"/>
    <property type="evidence" value="ECO:0007669"/>
    <property type="project" value="UniProtKB-KW"/>
</dbReference>
<evidence type="ECO:0000256" key="1">
    <source>
        <dbReference type="ARBA" id="ARBA00022679"/>
    </source>
</evidence>
<dbReference type="AlphaFoldDB" id="A0A2I0UBW4"/>
<evidence type="ECO:0000256" key="4">
    <source>
        <dbReference type="ARBA" id="ARBA00022759"/>
    </source>
</evidence>
<dbReference type="InterPro" id="IPR036397">
    <property type="entry name" value="RNaseH_sf"/>
</dbReference>
<evidence type="ECO:0000313" key="8">
    <source>
        <dbReference type="EMBL" id="PKU43550.1"/>
    </source>
</evidence>
<keyword evidence="6" id="KW-0695">RNA-directed DNA polymerase</keyword>
<dbReference type="Gene3D" id="3.30.420.10">
    <property type="entry name" value="Ribonuclease H-like superfamily/Ribonuclease H"/>
    <property type="match status" value="1"/>
</dbReference>
<protein>
    <recommendedName>
        <fullName evidence="7">Integrase catalytic domain-containing protein</fullName>
    </recommendedName>
</protein>
<evidence type="ECO:0000256" key="6">
    <source>
        <dbReference type="ARBA" id="ARBA00022918"/>
    </source>
</evidence>
<dbReference type="GO" id="GO:0003964">
    <property type="term" value="F:RNA-directed DNA polymerase activity"/>
    <property type="evidence" value="ECO:0007669"/>
    <property type="project" value="UniProtKB-KW"/>
</dbReference>
<organism evidence="8 9">
    <name type="scientific">Limosa lapponica baueri</name>
    <dbReference type="NCBI Taxonomy" id="1758121"/>
    <lineage>
        <taxon>Eukaryota</taxon>
        <taxon>Metazoa</taxon>
        <taxon>Chordata</taxon>
        <taxon>Craniata</taxon>
        <taxon>Vertebrata</taxon>
        <taxon>Euteleostomi</taxon>
        <taxon>Archelosauria</taxon>
        <taxon>Archosauria</taxon>
        <taxon>Dinosauria</taxon>
        <taxon>Saurischia</taxon>
        <taxon>Theropoda</taxon>
        <taxon>Coelurosauria</taxon>
        <taxon>Aves</taxon>
        <taxon>Neognathae</taxon>
        <taxon>Neoaves</taxon>
        <taxon>Charadriiformes</taxon>
        <taxon>Scolopacidae</taxon>
        <taxon>Limosa</taxon>
    </lineage>
</organism>
<proteinExistence type="predicted"/>
<reference evidence="9" key="2">
    <citation type="submission" date="2017-12" db="EMBL/GenBank/DDBJ databases">
        <title>Genome sequence of the Bar-tailed Godwit (Limosa lapponica baueri).</title>
        <authorList>
            <person name="Lima N.C.B."/>
            <person name="Parody-Merino A.M."/>
            <person name="Battley P.F."/>
            <person name="Fidler A.E."/>
            <person name="Prosdocimi F."/>
        </authorList>
    </citation>
    <scope>NUCLEOTIDE SEQUENCE [LARGE SCALE GENOMIC DNA]</scope>
</reference>
<dbReference type="EMBL" id="KZ505891">
    <property type="protein sequence ID" value="PKU43550.1"/>
    <property type="molecule type" value="Genomic_DNA"/>
</dbReference>
<keyword evidence="4" id="KW-0255">Endonuclease</keyword>
<dbReference type="OrthoDB" id="425619at2759"/>
<dbReference type="GO" id="GO:0015074">
    <property type="term" value="P:DNA integration"/>
    <property type="evidence" value="ECO:0007669"/>
    <property type="project" value="InterPro"/>
</dbReference>
<dbReference type="InterPro" id="IPR012337">
    <property type="entry name" value="RNaseH-like_sf"/>
</dbReference>
<gene>
    <name evidence="8" type="ORF">llap_6154</name>
</gene>
<feature type="domain" description="Integrase catalytic" evidence="7">
    <location>
        <begin position="473"/>
        <end position="591"/>
    </location>
</feature>
<evidence type="ECO:0000256" key="3">
    <source>
        <dbReference type="ARBA" id="ARBA00022722"/>
    </source>
</evidence>
<accession>A0A2I0UBW4</accession>
<dbReference type="PROSITE" id="PS50994">
    <property type="entry name" value="INTEGRASE"/>
    <property type="match status" value="1"/>
</dbReference>
<keyword evidence="2" id="KW-0548">Nucleotidyltransferase</keyword>
<keyword evidence="9" id="KW-1185">Reference proteome</keyword>
<dbReference type="Pfam" id="PF00665">
    <property type="entry name" value="rve"/>
    <property type="match status" value="1"/>
</dbReference>
<evidence type="ECO:0000259" key="7">
    <source>
        <dbReference type="PROSITE" id="PS50994"/>
    </source>
</evidence>
<keyword evidence="5" id="KW-0378">Hydrolase</keyword>
<dbReference type="InterPro" id="IPR001584">
    <property type="entry name" value="Integrase_cat-core"/>
</dbReference>
<dbReference type="SUPFAM" id="SSF53098">
    <property type="entry name" value="Ribonuclease H-like"/>
    <property type="match status" value="1"/>
</dbReference>
<evidence type="ECO:0000256" key="2">
    <source>
        <dbReference type="ARBA" id="ARBA00022695"/>
    </source>
</evidence>
<dbReference type="GO" id="GO:0035613">
    <property type="term" value="F:RNA stem-loop binding"/>
    <property type="evidence" value="ECO:0007669"/>
    <property type="project" value="TreeGrafter"/>
</dbReference>
<dbReference type="Proteomes" id="UP000233556">
    <property type="component" value="Unassembled WGS sequence"/>
</dbReference>
<evidence type="ECO:0000256" key="5">
    <source>
        <dbReference type="ARBA" id="ARBA00022801"/>
    </source>
</evidence>
<dbReference type="PANTHER" id="PTHR41694">
    <property type="entry name" value="ENDOGENOUS RETROVIRUS GROUP K MEMBER POL PROTEIN"/>
    <property type="match status" value="1"/>
</dbReference>
<dbReference type="GO" id="GO:0004519">
    <property type="term" value="F:endonuclease activity"/>
    <property type="evidence" value="ECO:0007669"/>
    <property type="project" value="UniProtKB-KW"/>
</dbReference>
<reference evidence="9" key="1">
    <citation type="submission" date="2017-11" db="EMBL/GenBank/DDBJ databases">
        <authorList>
            <person name="Lima N.C."/>
            <person name="Parody-Merino A.M."/>
            <person name="Battley P.F."/>
            <person name="Fidler A.E."/>
            <person name="Prosdocimi F."/>
        </authorList>
    </citation>
    <scope>NUCLEOTIDE SEQUENCE [LARGE SCALE GENOMIC DNA]</scope>
</reference>
<dbReference type="PANTHER" id="PTHR41694:SF3">
    <property type="entry name" value="RNA-DIRECTED DNA POLYMERASE-RELATED"/>
    <property type="match status" value="1"/>
</dbReference>
<evidence type="ECO:0000313" key="9">
    <source>
        <dbReference type="Proteomes" id="UP000233556"/>
    </source>
</evidence>
<sequence length="591" mass="66393">MPSNHIGEESVTMAGVTGGSQDLTVLEAEVSLTGNKWEKLPIVTGPDAPCILGIDYLRKGYFKDPRDYQWAFGVVAVEMEEVVQLSTLPGLSEDPSIVGLLRVEEQNVPVATTTVHRPQYRTNRLDYSRVQATVCFHLKGRPVYLELIAPGVETQSYYLPWTDPDCTGEGWEATVWSPTRQVAEATEGVGEESVTMAGVTGGSQDLTVLEAEVSLTGNKWEKLPIVTGPDAPCILGIDYLRKGYFKDPRDYQWAFGVVAVEMEEVVQLSTLPGLSEDPSIVGLLRVEEQNVPVATTTVHRPQYRTNRLDYSRVQATVCFHLKGRPVYLELIAPGVETQSYYLPWTDPDCTGEGWEATVWSPTRQVAEATEGVEKLSVKVQHVDAHIPKSWATEEQQNNHQVDQAAKIKVSQVDLDWQCKSELFLAQWAHDTSGHQGRDATYRWAHDQGVDLTMDTIAQVIHQCETCAEIKKAKQSKPLSYGEQWLKYKFGEVWQIDYISLPRTHQGKHYVLTMVEAITGWLETYAVSHATARNTILGLERQVLWRHGTPERIESDSGTHFRNNLIGAWAKEHDIEWIYHIPYHAPAARKVE</sequence>
<keyword evidence="3" id="KW-0540">Nuclease</keyword>